<dbReference type="AlphaFoldDB" id="A0A4Q1KDZ8"/>
<dbReference type="InterPro" id="IPR007534">
    <property type="entry name" value="LuxE"/>
</dbReference>
<evidence type="ECO:0000259" key="1">
    <source>
        <dbReference type="Pfam" id="PF04443"/>
    </source>
</evidence>
<keyword evidence="3" id="KW-1185">Reference proteome</keyword>
<sequence>MIEEFFEQPVYGLAKAEKAALLSRELGELTRHHDAACAPYHSILSAYPPDALPGGSVAPFLPVSMFKMHSLSSVPQEQIFKTMTSSGTTGQAPSRIFLDAETAQLQTRALTRIVTSFIGPKRLPMLIIDHPSVVKDRRTFSARGAGILGLMTFGRDHRFALKDETMELDWESIEYFAQKYPDSPIFAFGFTFMVWQHFLQQLKAAGRKLPFADAILIHSGGWKKLEAEKVSNDIFKGVAKDIAGFSRVHNFYGMVEQTGSVFMECEAGRLHAPLFADIIIRDPQDWRECAIGEAGVIQVLSVLPRSYPGHSLLTEDRGRLLGEDDCPCGRMGKTFEVLGRLPKAEVRGCSDTFAQPVPQGAAA</sequence>
<dbReference type="SUPFAM" id="SSF56801">
    <property type="entry name" value="Acetyl-CoA synthetase-like"/>
    <property type="match status" value="1"/>
</dbReference>
<dbReference type="Proteomes" id="UP000290958">
    <property type="component" value="Unassembled WGS sequence"/>
</dbReference>
<dbReference type="OrthoDB" id="3597198at2"/>
<organism evidence="2 3">
    <name type="scientific">Sphingobium fluviale</name>
    <dbReference type="NCBI Taxonomy" id="2506423"/>
    <lineage>
        <taxon>Bacteria</taxon>
        <taxon>Pseudomonadati</taxon>
        <taxon>Pseudomonadota</taxon>
        <taxon>Alphaproteobacteria</taxon>
        <taxon>Sphingomonadales</taxon>
        <taxon>Sphingomonadaceae</taxon>
        <taxon>Sphingobium</taxon>
    </lineage>
</organism>
<dbReference type="RefSeq" id="WP_129404966.1">
    <property type="nucleotide sequence ID" value="NZ_SBKP01000014.1"/>
</dbReference>
<dbReference type="EMBL" id="SBKP01000014">
    <property type="protein sequence ID" value="RXR26560.1"/>
    <property type="molecule type" value="Genomic_DNA"/>
</dbReference>
<dbReference type="Gene3D" id="3.40.50.12780">
    <property type="entry name" value="N-terminal domain of ligase-like"/>
    <property type="match status" value="1"/>
</dbReference>
<comment type="caution">
    <text evidence="2">The sequence shown here is derived from an EMBL/GenBank/DDBJ whole genome shotgun (WGS) entry which is preliminary data.</text>
</comment>
<dbReference type="Pfam" id="PF04443">
    <property type="entry name" value="LuxE"/>
    <property type="match status" value="1"/>
</dbReference>
<gene>
    <name evidence="2" type="ORF">EQG66_12695</name>
</gene>
<dbReference type="GO" id="GO:0047474">
    <property type="term" value="F:long-chain fatty acid--protein ligase activity"/>
    <property type="evidence" value="ECO:0007669"/>
    <property type="project" value="InterPro"/>
</dbReference>
<accession>A0A4Q1KDZ8</accession>
<name>A0A4Q1KDZ8_9SPHN</name>
<evidence type="ECO:0000313" key="3">
    <source>
        <dbReference type="Proteomes" id="UP000290958"/>
    </source>
</evidence>
<feature type="domain" description="Acyl-protein synthetase LuxE" evidence="1">
    <location>
        <begin position="14"/>
        <end position="355"/>
    </location>
</feature>
<dbReference type="GO" id="GO:0008218">
    <property type="term" value="P:bioluminescence"/>
    <property type="evidence" value="ECO:0007669"/>
    <property type="project" value="InterPro"/>
</dbReference>
<evidence type="ECO:0000313" key="2">
    <source>
        <dbReference type="EMBL" id="RXR26560.1"/>
    </source>
</evidence>
<reference evidence="3" key="1">
    <citation type="submission" date="2019-01" db="EMBL/GenBank/DDBJ databases">
        <title>Cytophagaceae bacterium strain CAR-16.</title>
        <authorList>
            <person name="Chen W.-M."/>
        </authorList>
    </citation>
    <scope>NUCLEOTIDE SEQUENCE [LARGE SCALE GENOMIC DNA]</scope>
    <source>
        <strain evidence="3">CHR27</strain>
    </source>
</reference>
<protein>
    <submittedName>
        <fullName evidence="2">Acyl-protein synthetase</fullName>
    </submittedName>
</protein>
<dbReference type="InterPro" id="IPR042099">
    <property type="entry name" value="ANL_N_sf"/>
</dbReference>
<proteinExistence type="predicted"/>